<proteinExistence type="predicted"/>
<dbReference type="EMBL" id="CABN01000077">
    <property type="protein sequence ID" value="CBH99959.1"/>
    <property type="molecule type" value="Genomic_DNA"/>
</dbReference>
<evidence type="ECO:0000313" key="1">
    <source>
        <dbReference type="EMBL" id="CBH99959.1"/>
    </source>
</evidence>
<name>E6PYF0_9ZZZZ</name>
<protein>
    <submittedName>
        <fullName evidence="1">Uncharacterized protein</fullName>
    </submittedName>
</protein>
<organism evidence="1">
    <name type="scientific">mine drainage metagenome</name>
    <dbReference type="NCBI Taxonomy" id="410659"/>
    <lineage>
        <taxon>unclassified sequences</taxon>
        <taxon>metagenomes</taxon>
        <taxon>ecological metagenomes</taxon>
    </lineage>
</organism>
<sequence>MGRACVVIAELALWWLGDGYAGFCPCPPMPHRTRQVLCLGWGTVSGGWGGSWDFLAGWVVVWGKLLAQGEIGYSCVEQCLVRCPDTCPACFVCLRLC</sequence>
<gene>
    <name evidence="1" type="ORF">CARN3_0932</name>
</gene>
<comment type="caution">
    <text evidence="1">The sequence shown here is derived from an EMBL/GenBank/DDBJ whole genome shotgun (WGS) entry which is preliminary data.</text>
</comment>
<accession>E6PYF0</accession>
<reference evidence="1" key="1">
    <citation type="submission" date="2009-10" db="EMBL/GenBank/DDBJ databases">
        <title>Diversity of trophic interactions inside an arsenic-rich microbial ecosystem.</title>
        <authorList>
            <person name="Bertin P.N."/>
            <person name="Heinrich-Salmeron A."/>
            <person name="Pelletier E."/>
            <person name="Goulhen-Chollet F."/>
            <person name="Arsene-Ploetze F."/>
            <person name="Gallien S."/>
            <person name="Calteau A."/>
            <person name="Vallenet D."/>
            <person name="Casiot C."/>
            <person name="Chane-Woon-Ming B."/>
            <person name="Giloteaux L."/>
            <person name="Barakat M."/>
            <person name="Bonnefoy V."/>
            <person name="Bruneel O."/>
            <person name="Chandler M."/>
            <person name="Cleiss J."/>
            <person name="Duran R."/>
            <person name="Elbaz-Poulichet F."/>
            <person name="Fonknechten N."/>
            <person name="Lauga B."/>
            <person name="Mornico D."/>
            <person name="Ortet P."/>
            <person name="Schaeffer C."/>
            <person name="Siguier P."/>
            <person name="Alexander Thil Smith A."/>
            <person name="Van Dorsselaer A."/>
            <person name="Weissenbach J."/>
            <person name="Medigue C."/>
            <person name="Le Paslier D."/>
        </authorList>
    </citation>
    <scope>NUCLEOTIDE SEQUENCE</scope>
</reference>
<dbReference type="AlphaFoldDB" id="E6PYF0"/>